<protein>
    <submittedName>
        <fullName evidence="2">Uncharacterized protein</fullName>
    </submittedName>
</protein>
<feature type="chain" id="PRO_5026276713" evidence="1">
    <location>
        <begin position="22"/>
        <end position="240"/>
    </location>
</feature>
<sequence>MKATKRVLLILFFLVSIQSKSQSLNSIFDYFDSQVSSQNSYLFNGRLYINSYLVLNSKNQFLKANKNYTIGNITIENITFNQIELQYDLFSQELIVKPDPKTSLYGIIVDSTKLKHFMMYDLHFVNLKSTENSSLQGIFELSIDKPIALLIKHKVTRFKILDKNSIHYEFEPKYDYYIAYNTNYIPVHSKKDCIKLFPEFKKEIKNFSSENAYIDKNDPKEFMKKLVLYINTLKEVVNEK</sequence>
<dbReference type="OrthoDB" id="1187639at2"/>
<keyword evidence="1" id="KW-0732">Signal</keyword>
<evidence type="ECO:0000313" key="2">
    <source>
        <dbReference type="EMBL" id="MVO08619.1"/>
    </source>
</evidence>
<dbReference type="RefSeq" id="WP_140997016.1">
    <property type="nucleotide sequence ID" value="NZ_VDCZ01000003.1"/>
</dbReference>
<evidence type="ECO:0000313" key="3">
    <source>
        <dbReference type="Proteomes" id="UP000431264"/>
    </source>
</evidence>
<dbReference type="EMBL" id="WQLW01000003">
    <property type="protein sequence ID" value="MVO08619.1"/>
    <property type="molecule type" value="Genomic_DNA"/>
</dbReference>
<feature type="signal peptide" evidence="1">
    <location>
        <begin position="1"/>
        <end position="21"/>
    </location>
</feature>
<organism evidence="2 3">
    <name type="scientific">Flavobacterium profundi</name>
    <dbReference type="NCBI Taxonomy" id="1774945"/>
    <lineage>
        <taxon>Bacteria</taxon>
        <taxon>Pseudomonadati</taxon>
        <taxon>Bacteroidota</taxon>
        <taxon>Flavobacteriia</taxon>
        <taxon>Flavobacteriales</taxon>
        <taxon>Flavobacteriaceae</taxon>
        <taxon>Flavobacterium</taxon>
    </lineage>
</organism>
<name>A0A6I4IK78_9FLAO</name>
<accession>A0A6I4IK78</accession>
<dbReference type="Proteomes" id="UP000431264">
    <property type="component" value="Unassembled WGS sequence"/>
</dbReference>
<gene>
    <name evidence="2" type="ORF">GOQ30_05510</name>
</gene>
<reference evidence="3" key="1">
    <citation type="submission" date="2019-05" db="EMBL/GenBank/DDBJ databases">
        <title>Flavobacterium profundi sp. nov., isolated from a deep-sea seamount.</title>
        <authorList>
            <person name="Zhang D.-C."/>
        </authorList>
    </citation>
    <scope>NUCLEOTIDE SEQUENCE [LARGE SCALE GENOMIC DNA]</scope>
    <source>
        <strain evidence="3">TP390</strain>
    </source>
</reference>
<keyword evidence="3" id="KW-1185">Reference proteome</keyword>
<evidence type="ECO:0000256" key="1">
    <source>
        <dbReference type="SAM" id="SignalP"/>
    </source>
</evidence>
<comment type="caution">
    <text evidence="2">The sequence shown here is derived from an EMBL/GenBank/DDBJ whole genome shotgun (WGS) entry which is preliminary data.</text>
</comment>
<dbReference type="AlphaFoldDB" id="A0A6I4IK78"/>
<proteinExistence type="predicted"/>